<evidence type="ECO:0000256" key="1">
    <source>
        <dbReference type="SAM" id="SignalP"/>
    </source>
</evidence>
<gene>
    <name evidence="2" type="ORF">ACA1_178220</name>
</gene>
<keyword evidence="3" id="KW-1185">Reference proteome</keyword>
<dbReference type="AlphaFoldDB" id="L8GU81"/>
<proteinExistence type="predicted"/>
<name>L8GU81_ACACF</name>
<dbReference type="KEGG" id="acan:ACA1_178220"/>
<evidence type="ECO:0000313" key="3">
    <source>
        <dbReference type="Proteomes" id="UP000011083"/>
    </source>
</evidence>
<dbReference type="VEuPathDB" id="AmoebaDB:ACA1_178220"/>
<dbReference type="RefSeq" id="XP_004338186.1">
    <property type="nucleotide sequence ID" value="XM_004338138.1"/>
</dbReference>
<evidence type="ECO:0000313" key="2">
    <source>
        <dbReference type="EMBL" id="ELR16173.1"/>
    </source>
</evidence>
<protein>
    <submittedName>
        <fullName evidence="2">Uncharacterized protein</fullName>
    </submittedName>
</protein>
<organism evidence="2 3">
    <name type="scientific">Acanthamoeba castellanii (strain ATCC 30010 / Neff)</name>
    <dbReference type="NCBI Taxonomy" id="1257118"/>
    <lineage>
        <taxon>Eukaryota</taxon>
        <taxon>Amoebozoa</taxon>
        <taxon>Discosea</taxon>
        <taxon>Longamoebia</taxon>
        <taxon>Centramoebida</taxon>
        <taxon>Acanthamoebidae</taxon>
        <taxon>Acanthamoeba</taxon>
    </lineage>
</organism>
<keyword evidence="1" id="KW-0732">Signal</keyword>
<accession>L8GU81</accession>
<feature type="chain" id="PRO_5003990087" evidence="1">
    <location>
        <begin position="26"/>
        <end position="155"/>
    </location>
</feature>
<sequence length="155" mass="16998">MERGISSSWLWWLPFSSPLLWPIAGRQPATREEIAAVQERLQQLLLEAKVALAGWLVAPDATACNDADTLLQRHRLPHSPNKSANLKLQTVGCLRLGLAMVEWEGGADRQRVKNLLGVVQKNAREIDPDYDGLLTFAPLLSRAADAFAALHGLAA</sequence>
<feature type="signal peptide" evidence="1">
    <location>
        <begin position="1"/>
        <end position="25"/>
    </location>
</feature>
<dbReference type="EMBL" id="KB008006">
    <property type="protein sequence ID" value="ELR16173.1"/>
    <property type="molecule type" value="Genomic_DNA"/>
</dbReference>
<reference evidence="2 3" key="1">
    <citation type="journal article" date="2013" name="Genome Biol.">
        <title>Genome of Acanthamoeba castellanii highlights extensive lateral gene transfer and early evolution of tyrosine kinase signaling.</title>
        <authorList>
            <person name="Clarke M."/>
            <person name="Lohan A.J."/>
            <person name="Liu B."/>
            <person name="Lagkouvardos I."/>
            <person name="Roy S."/>
            <person name="Zafar N."/>
            <person name="Bertelli C."/>
            <person name="Schilde C."/>
            <person name="Kianianmomeni A."/>
            <person name="Burglin T.R."/>
            <person name="Frech C."/>
            <person name="Turcotte B."/>
            <person name="Kopec K.O."/>
            <person name="Synnott J.M."/>
            <person name="Choo C."/>
            <person name="Paponov I."/>
            <person name="Finkler A."/>
            <person name="Soon Heng Tan C."/>
            <person name="Hutchins A.P."/>
            <person name="Weinmeier T."/>
            <person name="Rattei T."/>
            <person name="Chu J.S."/>
            <person name="Gimenez G."/>
            <person name="Irimia M."/>
            <person name="Rigden D.J."/>
            <person name="Fitzpatrick D.A."/>
            <person name="Lorenzo-Morales J."/>
            <person name="Bateman A."/>
            <person name="Chiu C.H."/>
            <person name="Tang P."/>
            <person name="Hegemann P."/>
            <person name="Fromm H."/>
            <person name="Raoult D."/>
            <person name="Greub G."/>
            <person name="Miranda-Saavedra D."/>
            <person name="Chen N."/>
            <person name="Nash P."/>
            <person name="Ginger M.L."/>
            <person name="Horn M."/>
            <person name="Schaap P."/>
            <person name="Caler L."/>
            <person name="Loftus B."/>
        </authorList>
    </citation>
    <scope>NUCLEOTIDE SEQUENCE [LARGE SCALE GENOMIC DNA]</scope>
    <source>
        <strain evidence="2 3">Neff</strain>
    </source>
</reference>
<dbReference type="GeneID" id="14916890"/>
<dbReference type="Proteomes" id="UP000011083">
    <property type="component" value="Unassembled WGS sequence"/>
</dbReference>